<protein>
    <submittedName>
        <fullName evidence="1">Uncharacterized protein</fullName>
    </submittedName>
</protein>
<sequence>MTAVGSPSRSPQRCAREVFGLRARTIGKSNTPTQFGKLEIDILHADDRVAETAVNVTFTRPQIITADWKRNSRDQNIKVGKELASCTKLMA</sequence>
<dbReference type="AlphaFoldDB" id="A0ABD0KRX7"/>
<comment type="caution">
    <text evidence="1">The sequence shown here is derived from an EMBL/GenBank/DDBJ whole genome shotgun (WGS) entry which is preliminary data.</text>
</comment>
<organism evidence="1 2">
    <name type="scientific">Batillaria attramentaria</name>
    <dbReference type="NCBI Taxonomy" id="370345"/>
    <lineage>
        <taxon>Eukaryota</taxon>
        <taxon>Metazoa</taxon>
        <taxon>Spiralia</taxon>
        <taxon>Lophotrochozoa</taxon>
        <taxon>Mollusca</taxon>
        <taxon>Gastropoda</taxon>
        <taxon>Caenogastropoda</taxon>
        <taxon>Sorbeoconcha</taxon>
        <taxon>Cerithioidea</taxon>
        <taxon>Batillariidae</taxon>
        <taxon>Batillaria</taxon>
    </lineage>
</organism>
<keyword evidence="2" id="KW-1185">Reference proteome</keyword>
<reference evidence="1 2" key="1">
    <citation type="journal article" date="2023" name="Sci. Data">
        <title>Genome assembly of the Korean intertidal mud-creeper Batillaria attramentaria.</title>
        <authorList>
            <person name="Patra A.K."/>
            <person name="Ho P.T."/>
            <person name="Jun S."/>
            <person name="Lee S.J."/>
            <person name="Kim Y."/>
            <person name="Won Y.J."/>
        </authorList>
    </citation>
    <scope>NUCLEOTIDE SEQUENCE [LARGE SCALE GENOMIC DNA]</scope>
    <source>
        <strain evidence="1">Wonlab-2016</strain>
    </source>
</reference>
<name>A0ABD0KRX7_9CAEN</name>
<accession>A0ABD0KRX7</accession>
<dbReference type="Proteomes" id="UP001519460">
    <property type="component" value="Unassembled WGS sequence"/>
</dbReference>
<evidence type="ECO:0000313" key="2">
    <source>
        <dbReference type="Proteomes" id="UP001519460"/>
    </source>
</evidence>
<proteinExistence type="predicted"/>
<evidence type="ECO:0000313" key="1">
    <source>
        <dbReference type="EMBL" id="KAK7489856.1"/>
    </source>
</evidence>
<gene>
    <name evidence="1" type="ORF">BaRGS_00018878</name>
</gene>
<dbReference type="EMBL" id="JACVVK020000133">
    <property type="protein sequence ID" value="KAK7489856.1"/>
    <property type="molecule type" value="Genomic_DNA"/>
</dbReference>